<dbReference type="InterPro" id="IPR018202">
    <property type="entry name" value="Ser_caboxypep_ser_AS"/>
</dbReference>
<dbReference type="PANTHER" id="PTHR11802:SF472">
    <property type="entry name" value="SERINE CARBOXYPEPTIDASE CPVL-RELATED"/>
    <property type="match status" value="1"/>
</dbReference>
<dbReference type="OrthoDB" id="443318at2759"/>
<keyword evidence="8" id="KW-1185">Reference proteome</keyword>
<keyword evidence="2 7" id="KW-0121">Carboxypeptidase</keyword>
<accession>A0A6P8X5Q9</accession>
<evidence type="ECO:0000256" key="3">
    <source>
        <dbReference type="ARBA" id="ARBA00022670"/>
    </source>
</evidence>
<evidence type="ECO:0000256" key="2">
    <source>
        <dbReference type="ARBA" id="ARBA00022645"/>
    </source>
</evidence>
<evidence type="ECO:0000256" key="5">
    <source>
        <dbReference type="ARBA" id="ARBA00022801"/>
    </source>
</evidence>
<proteinExistence type="inferred from homology"/>
<dbReference type="Proteomes" id="UP000515160">
    <property type="component" value="Chromosome 3"/>
</dbReference>
<dbReference type="RefSeq" id="XP_034108379.1">
    <property type="nucleotide sequence ID" value="XM_034252488.2"/>
</dbReference>
<keyword evidence="4 7" id="KW-0732">Signal</keyword>
<evidence type="ECO:0000256" key="4">
    <source>
        <dbReference type="ARBA" id="ARBA00022729"/>
    </source>
</evidence>
<dbReference type="InterPro" id="IPR029058">
    <property type="entry name" value="AB_hydrolase_fold"/>
</dbReference>
<feature type="chain" id="PRO_5028504446" description="Carboxypeptidase" evidence="7">
    <location>
        <begin position="25"/>
        <end position="482"/>
    </location>
</feature>
<dbReference type="PROSITE" id="PS00131">
    <property type="entry name" value="CARBOXYPEPT_SER_SER"/>
    <property type="match status" value="1"/>
</dbReference>
<dbReference type="InterPro" id="IPR033124">
    <property type="entry name" value="Ser_caboxypep_his_AS"/>
</dbReference>
<dbReference type="InterPro" id="IPR001563">
    <property type="entry name" value="Peptidase_S10"/>
</dbReference>
<dbReference type="GO" id="GO:0006508">
    <property type="term" value="P:proteolysis"/>
    <property type="evidence" value="ECO:0007669"/>
    <property type="project" value="UniProtKB-KW"/>
</dbReference>
<reference evidence="9" key="1">
    <citation type="submission" date="2025-08" db="UniProtKB">
        <authorList>
            <consortium name="RefSeq"/>
        </authorList>
    </citation>
    <scope>IDENTIFICATION</scope>
    <source>
        <strain evidence="9">15112-1751.03</strain>
        <tissue evidence="9">Whole Adult</tissue>
    </source>
</reference>
<comment type="similarity">
    <text evidence="1 7">Belongs to the peptidase S10 family.</text>
</comment>
<dbReference type="FunFam" id="3.40.50.1820:FF:000096">
    <property type="entry name" value="Carboxypeptidase vitellogenic-like"/>
    <property type="match status" value="1"/>
</dbReference>
<keyword evidence="5 7" id="KW-0378">Hydrolase</keyword>
<protein>
    <recommendedName>
        <fullName evidence="7">Carboxypeptidase</fullName>
        <ecNumber evidence="7">3.4.16.-</ecNumber>
    </recommendedName>
</protein>
<feature type="signal peptide" evidence="7">
    <location>
        <begin position="1"/>
        <end position="24"/>
    </location>
</feature>
<evidence type="ECO:0000256" key="6">
    <source>
        <dbReference type="ARBA" id="ARBA00023180"/>
    </source>
</evidence>
<dbReference type="PRINTS" id="PR00724">
    <property type="entry name" value="CRBOXYPTASEC"/>
</dbReference>
<dbReference type="GeneID" id="117570687"/>
<name>A0A6P8X5Q9_DROAB</name>
<evidence type="ECO:0000313" key="9">
    <source>
        <dbReference type="RefSeq" id="XP_034108379.1"/>
    </source>
</evidence>
<evidence type="ECO:0000256" key="1">
    <source>
        <dbReference type="ARBA" id="ARBA00009431"/>
    </source>
</evidence>
<dbReference type="GO" id="GO:0004185">
    <property type="term" value="F:serine-type carboxypeptidase activity"/>
    <property type="evidence" value="ECO:0007669"/>
    <property type="project" value="UniProtKB-UniRule"/>
</dbReference>
<dbReference type="Pfam" id="PF00450">
    <property type="entry name" value="Peptidase_S10"/>
    <property type="match status" value="1"/>
</dbReference>
<dbReference type="EC" id="3.4.16.-" evidence="7"/>
<gene>
    <name evidence="9" type="primary">LOC117570687</name>
</gene>
<organism evidence="8 9">
    <name type="scientific">Drosophila albomicans</name>
    <name type="common">Fruit fly</name>
    <dbReference type="NCBI Taxonomy" id="7291"/>
    <lineage>
        <taxon>Eukaryota</taxon>
        <taxon>Metazoa</taxon>
        <taxon>Ecdysozoa</taxon>
        <taxon>Arthropoda</taxon>
        <taxon>Hexapoda</taxon>
        <taxon>Insecta</taxon>
        <taxon>Pterygota</taxon>
        <taxon>Neoptera</taxon>
        <taxon>Endopterygota</taxon>
        <taxon>Diptera</taxon>
        <taxon>Brachycera</taxon>
        <taxon>Muscomorpha</taxon>
        <taxon>Ephydroidea</taxon>
        <taxon>Drosophilidae</taxon>
        <taxon>Drosophila</taxon>
    </lineage>
</organism>
<sequence length="482" mass="54526">MKSANHCAVLIIAAAVCIVNIAVAADKPYRRSFVNPYPRFKFYDDDVDPGKPLFLTPLIANKSVPMEQVQSLARVTGSQFHGVESYAGYLTVDKAYNSNMFFWYFPSETDPDYAPVVLWLQGGPGASSLFGLLTENGPLELDGQGKLQKRNYTWSKTHNLIYIDNPVGTGFSFTDNEKGYATNERDVGRNLHEAMMQLYELFGWSNSSGFWVTGESYAGKYVPALAHHIHKVQNAIDTRVYIPLKGVAIGNGLSDPLHQLKYGDYLYQLGLIDDNGLLQFHAAEQKGAECIEKRDMDCAFDVFDSLINGDMTNGSLFSNLTGYNWYYNYLNTHPDPGDAKLGEFLQSGATRRAIHVGKQPFHDLDKENKVEEHLKKDVMDTVAPWIAELLNFYTVCIYSGQLDIIVAYPLTRNYLKQLKFPGSEQYKVAPREIWRVDGEVAGYVKHARHLVEIMVRNAGHMAPHDQPKWLYNMINHLTHYKH</sequence>
<dbReference type="PROSITE" id="PS00560">
    <property type="entry name" value="CARBOXYPEPT_SER_HIS"/>
    <property type="match status" value="1"/>
</dbReference>
<dbReference type="SUPFAM" id="SSF53474">
    <property type="entry name" value="alpha/beta-Hydrolases"/>
    <property type="match status" value="1"/>
</dbReference>
<evidence type="ECO:0000313" key="8">
    <source>
        <dbReference type="Proteomes" id="UP000515160"/>
    </source>
</evidence>
<dbReference type="Gene3D" id="3.40.50.1820">
    <property type="entry name" value="alpha/beta hydrolase"/>
    <property type="match status" value="1"/>
</dbReference>
<evidence type="ECO:0000256" key="7">
    <source>
        <dbReference type="RuleBase" id="RU361156"/>
    </source>
</evidence>
<keyword evidence="3 7" id="KW-0645">Protease</keyword>
<dbReference type="AlphaFoldDB" id="A0A6P8X5Q9"/>
<keyword evidence="6" id="KW-0325">Glycoprotein</keyword>
<dbReference type="PANTHER" id="PTHR11802">
    <property type="entry name" value="SERINE PROTEASE FAMILY S10 SERINE CARBOXYPEPTIDASE"/>
    <property type="match status" value="1"/>
</dbReference>